<dbReference type="InterPro" id="IPR022617">
    <property type="entry name" value="Rad60/SUMO-like_dom"/>
</dbReference>
<sequence length="385" mass="41884">MAKHGITDDFFSLAGSKKTKKKKRDKRKSEKLGSGPSDLSASASPSVSFSKDPSDLKEIDAIHDEQPDISIFTSSSPSTVTPKAALTETDPISDDVANDTDADDLEVMTVPPESFSSQLLGSKSSVASSTVSKPGVELTSFATSFTTSLTKPPAVTNEYETRRYQLVIHSKLPVIAGTNDKITVICRGLKSFSKVISAALTQFKKRYAADPQVASAYNEEDTCLVWKEGLTVINSGWSPSYLRIPHTGGDKDDTEVVFLLIPKSHEHDYETFYPDFGYTNPDDVNGKDDVLNVELDEANDDTAPAATATADSSMLLGLKGADNKRIDVHATAETPIRQLLQEYLKAKKLDPTTKATLIFDDEPLSLNDTVGDTELEDEFEIQVML</sequence>
<feature type="region of interest" description="Disordered" evidence="1">
    <location>
        <begin position="16"/>
        <end position="99"/>
    </location>
</feature>
<dbReference type="OMA" id="MHIYPEL"/>
<dbReference type="Gene3D" id="3.10.20.90">
    <property type="entry name" value="Phosphatidylinositol 3-kinase Catalytic Subunit, Chain A, domain 1"/>
    <property type="match status" value="1"/>
</dbReference>
<feature type="domain" description="Rad60/SUMO-like" evidence="2">
    <location>
        <begin position="315"/>
        <end position="385"/>
    </location>
</feature>
<evidence type="ECO:0000313" key="3">
    <source>
        <dbReference type="EMBL" id="KAA8900115.1"/>
    </source>
</evidence>
<evidence type="ECO:0000259" key="2">
    <source>
        <dbReference type="Pfam" id="PF11976"/>
    </source>
</evidence>
<dbReference type="RefSeq" id="XP_034011254.1">
    <property type="nucleotide sequence ID" value="XM_034156748.1"/>
</dbReference>
<evidence type="ECO:0000256" key="1">
    <source>
        <dbReference type="SAM" id="MobiDB-lite"/>
    </source>
</evidence>
<comment type="caution">
    <text evidence="3">The sequence shown here is derived from an EMBL/GenBank/DDBJ whole genome shotgun (WGS) entry which is preliminary data.</text>
</comment>
<dbReference type="GeneID" id="54782582"/>
<feature type="compositionally biased region" description="Basic residues" evidence="1">
    <location>
        <begin position="17"/>
        <end position="26"/>
    </location>
</feature>
<feature type="compositionally biased region" description="Low complexity" evidence="1">
    <location>
        <begin position="34"/>
        <end position="51"/>
    </location>
</feature>
<dbReference type="Proteomes" id="UP000449547">
    <property type="component" value="Unassembled WGS sequence"/>
</dbReference>
<dbReference type="AlphaFoldDB" id="A0A642UJ69"/>
<keyword evidence="4" id="KW-1185">Reference proteome</keyword>
<dbReference type="CDD" id="cd17080">
    <property type="entry name" value="Ubl_SLD2_Esc2_like"/>
    <property type="match status" value="1"/>
</dbReference>
<evidence type="ECO:0000313" key="4">
    <source>
        <dbReference type="Proteomes" id="UP000449547"/>
    </source>
</evidence>
<accession>A0A642UJ69</accession>
<feature type="compositionally biased region" description="Polar residues" evidence="1">
    <location>
        <begin position="71"/>
        <end position="81"/>
    </location>
</feature>
<protein>
    <recommendedName>
        <fullName evidence="2">Rad60/SUMO-like domain-containing protein</fullName>
    </recommendedName>
</protein>
<name>A0A642UJ69_DIURU</name>
<feature type="compositionally biased region" description="Basic and acidic residues" evidence="1">
    <location>
        <begin position="52"/>
        <end position="66"/>
    </location>
</feature>
<dbReference type="Pfam" id="PF11976">
    <property type="entry name" value="Rad60-SLD"/>
    <property type="match status" value="1"/>
</dbReference>
<dbReference type="SUPFAM" id="SSF54236">
    <property type="entry name" value="Ubiquitin-like"/>
    <property type="match status" value="1"/>
</dbReference>
<gene>
    <name evidence="3" type="ORF">DIURU_003931</name>
</gene>
<dbReference type="EMBL" id="SWFT01000116">
    <property type="protein sequence ID" value="KAA8900115.1"/>
    <property type="molecule type" value="Genomic_DNA"/>
</dbReference>
<organism evidence="3 4">
    <name type="scientific">Diutina rugosa</name>
    <name type="common">Yeast</name>
    <name type="synonym">Candida rugosa</name>
    <dbReference type="NCBI Taxonomy" id="5481"/>
    <lineage>
        <taxon>Eukaryota</taxon>
        <taxon>Fungi</taxon>
        <taxon>Dikarya</taxon>
        <taxon>Ascomycota</taxon>
        <taxon>Saccharomycotina</taxon>
        <taxon>Pichiomycetes</taxon>
        <taxon>Debaryomycetaceae</taxon>
        <taxon>Diutina</taxon>
    </lineage>
</organism>
<dbReference type="VEuPathDB" id="FungiDB:DIURU_003931"/>
<reference evidence="3 4" key="1">
    <citation type="submission" date="2019-07" db="EMBL/GenBank/DDBJ databases">
        <title>Genome assembly of two rare yeast pathogens: Diutina rugosa and Trichomonascus ciferrii.</title>
        <authorList>
            <person name="Mixao V."/>
            <person name="Saus E."/>
            <person name="Hansen A."/>
            <person name="Lass-Flor C."/>
            <person name="Gabaldon T."/>
        </authorList>
    </citation>
    <scope>NUCLEOTIDE SEQUENCE [LARGE SCALE GENOMIC DNA]</scope>
    <source>
        <strain evidence="3 4">CBS 613</strain>
    </source>
</reference>
<dbReference type="InterPro" id="IPR029071">
    <property type="entry name" value="Ubiquitin-like_domsf"/>
</dbReference>
<dbReference type="OrthoDB" id="3365399at2759"/>
<proteinExistence type="predicted"/>